<evidence type="ECO:0000313" key="2">
    <source>
        <dbReference type="Proteomes" id="UP000295292"/>
    </source>
</evidence>
<dbReference type="Proteomes" id="UP000295292">
    <property type="component" value="Unassembled WGS sequence"/>
</dbReference>
<organism evidence="1 2">
    <name type="scientific">Sphingobacterium yanglingense</name>
    <dbReference type="NCBI Taxonomy" id="1437280"/>
    <lineage>
        <taxon>Bacteria</taxon>
        <taxon>Pseudomonadati</taxon>
        <taxon>Bacteroidota</taxon>
        <taxon>Sphingobacteriia</taxon>
        <taxon>Sphingobacteriales</taxon>
        <taxon>Sphingobacteriaceae</taxon>
        <taxon>Sphingobacterium</taxon>
    </lineage>
</organism>
<proteinExistence type="predicted"/>
<evidence type="ECO:0000313" key="1">
    <source>
        <dbReference type="EMBL" id="TDQ77125.1"/>
    </source>
</evidence>
<name>A0A4R6WC52_9SPHI</name>
<accession>A0A4R6WC52</accession>
<reference evidence="1 2" key="1">
    <citation type="submission" date="2019-03" db="EMBL/GenBank/DDBJ databases">
        <title>Genomic Encyclopedia of Archaeal and Bacterial Type Strains, Phase II (KMG-II): from individual species to whole genera.</title>
        <authorList>
            <person name="Goeker M."/>
        </authorList>
    </citation>
    <scope>NUCLEOTIDE SEQUENCE [LARGE SCALE GENOMIC DNA]</scope>
    <source>
        <strain evidence="1 2">DSM 28353</strain>
    </source>
</reference>
<dbReference type="EMBL" id="SNYV01000014">
    <property type="protein sequence ID" value="TDQ77125.1"/>
    <property type="molecule type" value="Genomic_DNA"/>
</dbReference>
<gene>
    <name evidence="1" type="ORF">CLV99_2521</name>
</gene>
<dbReference type="AlphaFoldDB" id="A0A4R6WC52"/>
<protein>
    <submittedName>
        <fullName evidence="1">Uncharacterized protein</fullName>
    </submittedName>
</protein>
<comment type="caution">
    <text evidence="1">The sequence shown here is derived from an EMBL/GenBank/DDBJ whole genome shotgun (WGS) entry which is preliminary data.</text>
</comment>
<sequence>MPRASIKVLYLKKNNILFFVLDKTIIFVYVHDYVLKLYKPIVSLKPKNCYGRYE</sequence>
<keyword evidence="2" id="KW-1185">Reference proteome</keyword>